<comment type="function">
    <text evidence="5">An accessory protein needed during the final step in the assembly of 30S ribosomal subunit, possibly for assembly of the head region. Essential for efficient processing of 16S rRNA. May be needed both before and after RbfA during the maturation of 16S rRNA. It has affinity for free ribosomal 30S subunits but not for 70S ribosomes.</text>
</comment>
<evidence type="ECO:0000313" key="8">
    <source>
        <dbReference type="EMBL" id="CUO06538.1"/>
    </source>
</evidence>
<dbReference type="RefSeq" id="WP_057571162.1">
    <property type="nucleotide sequence ID" value="NZ_CARCJL010000001.1"/>
</dbReference>
<feature type="domain" description="Ribosome maturation factor RimM PRC barrel" evidence="7">
    <location>
        <begin position="100"/>
        <end position="166"/>
    </location>
</feature>
<dbReference type="InterPro" id="IPR011961">
    <property type="entry name" value="RimM"/>
</dbReference>
<sequence length="170" mass="19248">MENMLRVGVITSPHGIKGEVKVFPTTDDAKRFKELKEVILDTGKEHIPMEIEHVKFFKNMVILKFKGYDNINEIEKYKSRDLLITREQAVDLAPDEYFITDLIGLAVVSDQGVELGTLKDVLETGANDVYVVAMKDGKELMLPAIGDCILNVDLEQRRMEVHVLEGLMDL</sequence>
<evidence type="ECO:0000256" key="5">
    <source>
        <dbReference type="HAMAP-Rule" id="MF_00014"/>
    </source>
</evidence>
<dbReference type="PANTHER" id="PTHR33692:SF1">
    <property type="entry name" value="RIBOSOME MATURATION FACTOR RIMM"/>
    <property type="match status" value="1"/>
</dbReference>
<dbReference type="EMBL" id="CZAB01000002">
    <property type="protein sequence ID" value="CUO06538.1"/>
    <property type="molecule type" value="Genomic_DNA"/>
</dbReference>
<dbReference type="InterPro" id="IPR002676">
    <property type="entry name" value="RimM_N"/>
</dbReference>
<protein>
    <recommendedName>
        <fullName evidence="5">Ribosome maturation factor RimM</fullName>
    </recommendedName>
</protein>
<feature type="domain" description="RimM N-terminal" evidence="6">
    <location>
        <begin position="7"/>
        <end position="88"/>
    </location>
</feature>
<dbReference type="GO" id="GO:0042274">
    <property type="term" value="P:ribosomal small subunit biogenesis"/>
    <property type="evidence" value="ECO:0007669"/>
    <property type="project" value="UniProtKB-UniRule"/>
</dbReference>
<evidence type="ECO:0000256" key="3">
    <source>
        <dbReference type="ARBA" id="ARBA00022552"/>
    </source>
</evidence>
<evidence type="ECO:0000256" key="2">
    <source>
        <dbReference type="ARBA" id="ARBA00022517"/>
    </source>
</evidence>
<proteinExistence type="inferred from homology"/>
<dbReference type="Gene3D" id="2.30.30.240">
    <property type="entry name" value="PRC-barrel domain"/>
    <property type="match status" value="1"/>
</dbReference>
<keyword evidence="1 5" id="KW-0963">Cytoplasm</keyword>
<evidence type="ECO:0000256" key="1">
    <source>
        <dbReference type="ARBA" id="ARBA00022490"/>
    </source>
</evidence>
<dbReference type="GO" id="GO:0006364">
    <property type="term" value="P:rRNA processing"/>
    <property type="evidence" value="ECO:0007669"/>
    <property type="project" value="UniProtKB-UniRule"/>
</dbReference>
<evidence type="ECO:0000259" key="7">
    <source>
        <dbReference type="Pfam" id="PF24986"/>
    </source>
</evidence>
<dbReference type="InterPro" id="IPR056792">
    <property type="entry name" value="PRC_RimM"/>
</dbReference>
<dbReference type="GO" id="GO:0005840">
    <property type="term" value="C:ribosome"/>
    <property type="evidence" value="ECO:0007669"/>
    <property type="project" value="InterPro"/>
</dbReference>
<dbReference type="PANTHER" id="PTHR33692">
    <property type="entry name" value="RIBOSOME MATURATION FACTOR RIMM"/>
    <property type="match status" value="1"/>
</dbReference>
<reference evidence="8 9" key="1">
    <citation type="submission" date="2015-09" db="EMBL/GenBank/DDBJ databases">
        <authorList>
            <consortium name="Pathogen Informatics"/>
        </authorList>
    </citation>
    <scope>NUCLEOTIDE SEQUENCE [LARGE SCALE GENOMIC DNA]</scope>
    <source>
        <strain evidence="8 9">2789STDY5834865</strain>
    </source>
</reference>
<dbReference type="SUPFAM" id="SSF50447">
    <property type="entry name" value="Translation proteins"/>
    <property type="match status" value="1"/>
</dbReference>
<dbReference type="NCBIfam" id="TIGR02273">
    <property type="entry name" value="16S_RimM"/>
    <property type="match status" value="1"/>
</dbReference>
<keyword evidence="3 5" id="KW-0698">rRNA processing</keyword>
<dbReference type="Pfam" id="PF01782">
    <property type="entry name" value="RimM"/>
    <property type="match status" value="1"/>
</dbReference>
<evidence type="ECO:0000259" key="6">
    <source>
        <dbReference type="Pfam" id="PF01782"/>
    </source>
</evidence>
<organism evidence="8 9">
    <name type="scientific">Enterocloster clostridioformis</name>
    <dbReference type="NCBI Taxonomy" id="1531"/>
    <lineage>
        <taxon>Bacteria</taxon>
        <taxon>Bacillati</taxon>
        <taxon>Bacillota</taxon>
        <taxon>Clostridia</taxon>
        <taxon>Lachnospirales</taxon>
        <taxon>Lachnospiraceae</taxon>
        <taxon>Enterocloster</taxon>
    </lineage>
</organism>
<dbReference type="Pfam" id="PF24986">
    <property type="entry name" value="PRC_RimM"/>
    <property type="match status" value="1"/>
</dbReference>
<comment type="subunit">
    <text evidence="5">Binds ribosomal protein uS19.</text>
</comment>
<dbReference type="GO" id="GO:0043022">
    <property type="term" value="F:ribosome binding"/>
    <property type="evidence" value="ECO:0007669"/>
    <property type="project" value="InterPro"/>
</dbReference>
<evidence type="ECO:0000313" key="9">
    <source>
        <dbReference type="Proteomes" id="UP000095512"/>
    </source>
</evidence>
<dbReference type="Gene3D" id="2.40.30.60">
    <property type="entry name" value="RimM"/>
    <property type="match status" value="1"/>
</dbReference>
<dbReference type="AlphaFoldDB" id="A0A174C445"/>
<dbReference type="HAMAP" id="MF_00014">
    <property type="entry name" value="Ribosome_mat_RimM"/>
    <property type="match status" value="1"/>
</dbReference>
<evidence type="ECO:0000256" key="4">
    <source>
        <dbReference type="ARBA" id="ARBA00023186"/>
    </source>
</evidence>
<comment type="similarity">
    <text evidence="5">Belongs to the RimM family.</text>
</comment>
<dbReference type="InterPro" id="IPR011033">
    <property type="entry name" value="PRC_barrel-like_sf"/>
</dbReference>
<keyword evidence="4 5" id="KW-0143">Chaperone</keyword>
<dbReference type="InterPro" id="IPR009000">
    <property type="entry name" value="Transl_B-barrel_sf"/>
</dbReference>
<dbReference type="SUPFAM" id="SSF50346">
    <property type="entry name" value="PRC-barrel domain"/>
    <property type="match status" value="1"/>
</dbReference>
<dbReference type="InterPro" id="IPR036976">
    <property type="entry name" value="RimM_N_sf"/>
</dbReference>
<gene>
    <name evidence="5 8" type="primary">rimM</name>
    <name evidence="8" type="ORF">ERS852480_00379</name>
</gene>
<dbReference type="GO" id="GO:0005737">
    <property type="term" value="C:cytoplasm"/>
    <property type="evidence" value="ECO:0007669"/>
    <property type="project" value="UniProtKB-SubCell"/>
</dbReference>
<name>A0A174C445_9FIRM</name>
<comment type="domain">
    <text evidence="5">The PRC barrel domain binds ribosomal protein uS19.</text>
</comment>
<comment type="subcellular location">
    <subcellularLocation>
        <location evidence="5">Cytoplasm</location>
    </subcellularLocation>
</comment>
<dbReference type="Proteomes" id="UP000095512">
    <property type="component" value="Unassembled WGS sequence"/>
</dbReference>
<keyword evidence="2 5" id="KW-0690">Ribosome biogenesis</keyword>
<accession>A0A174C445</accession>